<proteinExistence type="predicted"/>
<organism evidence="2 3">
    <name type="scientific">Haemaphysalis longicornis</name>
    <name type="common">Bush tick</name>
    <dbReference type="NCBI Taxonomy" id="44386"/>
    <lineage>
        <taxon>Eukaryota</taxon>
        <taxon>Metazoa</taxon>
        <taxon>Ecdysozoa</taxon>
        <taxon>Arthropoda</taxon>
        <taxon>Chelicerata</taxon>
        <taxon>Arachnida</taxon>
        <taxon>Acari</taxon>
        <taxon>Parasitiformes</taxon>
        <taxon>Ixodida</taxon>
        <taxon>Ixodoidea</taxon>
        <taxon>Ixodidae</taxon>
        <taxon>Haemaphysalinae</taxon>
        <taxon>Haemaphysalis</taxon>
    </lineage>
</organism>
<evidence type="ECO:0000256" key="1">
    <source>
        <dbReference type="SAM" id="SignalP"/>
    </source>
</evidence>
<evidence type="ECO:0000313" key="3">
    <source>
        <dbReference type="Proteomes" id="UP000821853"/>
    </source>
</evidence>
<gene>
    <name evidence="2" type="ORF">HPB48_011590</name>
</gene>
<dbReference type="AlphaFoldDB" id="A0A9J6GV14"/>
<evidence type="ECO:0000313" key="2">
    <source>
        <dbReference type="EMBL" id="KAH9378536.1"/>
    </source>
</evidence>
<accession>A0A9J6GV14</accession>
<dbReference type="Proteomes" id="UP000821853">
    <property type="component" value="Unassembled WGS sequence"/>
</dbReference>
<feature type="signal peptide" evidence="1">
    <location>
        <begin position="1"/>
        <end position="22"/>
    </location>
</feature>
<sequence>MFRIVPLMLDLALLDVLKQVDAISKIHNALCAEYITIWADTDCIRNIQHALGSAIEILQFHALSVGRQCTIHKSELVIVRKHQPARTFEPLFLHLNDQDINPSFSIKIFGLKIRANTRNEVTISKLSKAFTQGTPVLRRMSIRHQGLKEQDII</sequence>
<reference evidence="2 3" key="1">
    <citation type="journal article" date="2020" name="Cell">
        <title>Large-Scale Comparative Analyses of Tick Genomes Elucidate Their Genetic Diversity and Vector Capacities.</title>
        <authorList>
            <consortium name="Tick Genome and Microbiome Consortium (TIGMIC)"/>
            <person name="Jia N."/>
            <person name="Wang J."/>
            <person name="Shi W."/>
            <person name="Du L."/>
            <person name="Sun Y."/>
            <person name="Zhan W."/>
            <person name="Jiang J.F."/>
            <person name="Wang Q."/>
            <person name="Zhang B."/>
            <person name="Ji P."/>
            <person name="Bell-Sakyi L."/>
            <person name="Cui X.M."/>
            <person name="Yuan T.T."/>
            <person name="Jiang B.G."/>
            <person name="Yang W.F."/>
            <person name="Lam T.T."/>
            <person name="Chang Q.C."/>
            <person name="Ding S.J."/>
            <person name="Wang X.J."/>
            <person name="Zhu J.G."/>
            <person name="Ruan X.D."/>
            <person name="Zhao L."/>
            <person name="Wei J.T."/>
            <person name="Ye R.Z."/>
            <person name="Que T.C."/>
            <person name="Du C.H."/>
            <person name="Zhou Y.H."/>
            <person name="Cheng J.X."/>
            <person name="Dai P.F."/>
            <person name="Guo W.B."/>
            <person name="Han X.H."/>
            <person name="Huang E.J."/>
            <person name="Li L.F."/>
            <person name="Wei W."/>
            <person name="Gao Y.C."/>
            <person name="Liu J.Z."/>
            <person name="Shao H.Z."/>
            <person name="Wang X."/>
            <person name="Wang C.C."/>
            <person name="Yang T.C."/>
            <person name="Huo Q.B."/>
            <person name="Li W."/>
            <person name="Chen H.Y."/>
            <person name="Chen S.E."/>
            <person name="Zhou L.G."/>
            <person name="Ni X.B."/>
            <person name="Tian J.H."/>
            <person name="Sheng Y."/>
            <person name="Liu T."/>
            <person name="Pan Y.S."/>
            <person name="Xia L.Y."/>
            <person name="Li J."/>
            <person name="Zhao F."/>
            <person name="Cao W.C."/>
        </authorList>
    </citation>
    <scope>NUCLEOTIDE SEQUENCE [LARGE SCALE GENOMIC DNA]</scope>
    <source>
        <strain evidence="2">HaeL-2018</strain>
    </source>
</reference>
<keyword evidence="3" id="KW-1185">Reference proteome</keyword>
<keyword evidence="1" id="KW-0732">Signal</keyword>
<feature type="chain" id="PRO_5039926032" evidence="1">
    <location>
        <begin position="23"/>
        <end position="153"/>
    </location>
</feature>
<dbReference type="VEuPathDB" id="VectorBase:HLOH_051414"/>
<name>A0A9J6GV14_HAELO</name>
<comment type="caution">
    <text evidence="2">The sequence shown here is derived from an EMBL/GenBank/DDBJ whole genome shotgun (WGS) entry which is preliminary data.</text>
</comment>
<protein>
    <submittedName>
        <fullName evidence="2">Uncharacterized protein</fullName>
    </submittedName>
</protein>
<dbReference type="EMBL" id="JABSTR010000009">
    <property type="protein sequence ID" value="KAH9378536.1"/>
    <property type="molecule type" value="Genomic_DNA"/>
</dbReference>